<name>A0A0C2GRZ1_9BILA</name>
<comment type="catalytic activity">
    <reaction evidence="4">
        <text>ATP + H2O = ADP + phosphate + H(+)</text>
        <dbReference type="Rhea" id="RHEA:13065"/>
        <dbReference type="ChEBI" id="CHEBI:15377"/>
        <dbReference type="ChEBI" id="CHEBI:15378"/>
        <dbReference type="ChEBI" id="CHEBI:30616"/>
        <dbReference type="ChEBI" id="CHEBI:43474"/>
        <dbReference type="ChEBI" id="CHEBI:456216"/>
        <dbReference type="EC" id="5.6.2.3"/>
    </reaction>
</comment>
<evidence type="ECO:0000256" key="2">
    <source>
        <dbReference type="ARBA" id="ARBA00022670"/>
    </source>
</evidence>
<keyword evidence="4" id="KW-0227">DNA damage</keyword>
<dbReference type="GO" id="GO:0008234">
    <property type="term" value="F:cysteine-type peptidase activity"/>
    <property type="evidence" value="ECO:0007669"/>
    <property type="project" value="InterPro"/>
</dbReference>
<dbReference type="GO" id="GO:0016887">
    <property type="term" value="F:ATP hydrolysis activity"/>
    <property type="evidence" value="ECO:0007669"/>
    <property type="project" value="RHEA"/>
</dbReference>
<evidence type="ECO:0000256" key="1">
    <source>
        <dbReference type="ARBA" id="ARBA00005234"/>
    </source>
</evidence>
<dbReference type="EC" id="5.6.2.3" evidence="4"/>
<organism evidence="7 8">
    <name type="scientific">Ancylostoma duodenale</name>
    <dbReference type="NCBI Taxonomy" id="51022"/>
    <lineage>
        <taxon>Eukaryota</taxon>
        <taxon>Metazoa</taxon>
        <taxon>Ecdysozoa</taxon>
        <taxon>Nematoda</taxon>
        <taxon>Chromadorea</taxon>
        <taxon>Rhabditida</taxon>
        <taxon>Rhabditina</taxon>
        <taxon>Rhabditomorpha</taxon>
        <taxon>Strongyloidea</taxon>
        <taxon>Ancylostomatidae</taxon>
        <taxon>Ancylostomatinae</taxon>
        <taxon>Ancylostoma</taxon>
    </lineage>
</organism>
<keyword evidence="4" id="KW-0234">DNA repair</keyword>
<dbReference type="PANTHER" id="PTHR10492">
    <property type="match status" value="1"/>
</dbReference>
<comment type="similarity">
    <text evidence="4">Belongs to the helicase family.</text>
</comment>
<evidence type="ECO:0000313" key="7">
    <source>
        <dbReference type="EMBL" id="KIH64075.1"/>
    </source>
</evidence>
<keyword evidence="3 4" id="KW-0378">Hydrolase</keyword>
<evidence type="ECO:0000256" key="3">
    <source>
        <dbReference type="ARBA" id="ARBA00022801"/>
    </source>
</evidence>
<dbReference type="GO" id="GO:0006310">
    <property type="term" value="P:DNA recombination"/>
    <property type="evidence" value="ECO:0007669"/>
    <property type="project" value="UniProtKB-KW"/>
</dbReference>
<dbReference type="CDD" id="cd18809">
    <property type="entry name" value="SF1_C_RecD"/>
    <property type="match status" value="1"/>
</dbReference>
<dbReference type="Pfam" id="PF02902">
    <property type="entry name" value="Peptidase_C48"/>
    <property type="match status" value="1"/>
</dbReference>
<dbReference type="EMBL" id="KN728262">
    <property type="protein sequence ID" value="KIH64075.1"/>
    <property type="molecule type" value="Genomic_DNA"/>
</dbReference>
<dbReference type="SUPFAM" id="SSF54001">
    <property type="entry name" value="Cysteine proteinases"/>
    <property type="match status" value="1"/>
</dbReference>
<dbReference type="Gene3D" id="3.40.50.300">
    <property type="entry name" value="P-loop containing nucleotide triphosphate hydrolases"/>
    <property type="match status" value="1"/>
</dbReference>
<dbReference type="InterPro" id="IPR010285">
    <property type="entry name" value="DNA_helicase_pif1-like_DEAD"/>
</dbReference>
<feature type="compositionally biased region" description="Acidic residues" evidence="5">
    <location>
        <begin position="709"/>
        <end position="732"/>
    </location>
</feature>
<reference evidence="7 8" key="1">
    <citation type="submission" date="2013-12" db="EMBL/GenBank/DDBJ databases">
        <title>Draft genome of the parsitic nematode Ancylostoma duodenale.</title>
        <authorList>
            <person name="Mitreva M."/>
        </authorList>
    </citation>
    <scope>NUCLEOTIDE SEQUENCE [LARGE SCALE GENOMIC DNA]</scope>
    <source>
        <strain evidence="7 8">Zhejiang</strain>
    </source>
</reference>
<dbReference type="InterPro" id="IPR003653">
    <property type="entry name" value="Peptidase_C48_C"/>
</dbReference>
<feature type="region of interest" description="Disordered" evidence="5">
    <location>
        <begin position="663"/>
        <end position="746"/>
    </location>
</feature>
<dbReference type="PROSITE" id="PS50600">
    <property type="entry name" value="ULP_PROTEASE"/>
    <property type="match status" value="1"/>
</dbReference>
<dbReference type="GO" id="GO:0005524">
    <property type="term" value="F:ATP binding"/>
    <property type="evidence" value="ECO:0007669"/>
    <property type="project" value="UniProtKB-KW"/>
</dbReference>
<dbReference type="InterPro" id="IPR025476">
    <property type="entry name" value="Helitron_helicase-like"/>
</dbReference>
<dbReference type="GO" id="GO:0000723">
    <property type="term" value="P:telomere maintenance"/>
    <property type="evidence" value="ECO:0007669"/>
    <property type="project" value="InterPro"/>
</dbReference>
<dbReference type="GO" id="GO:0006508">
    <property type="term" value="P:proteolysis"/>
    <property type="evidence" value="ECO:0007669"/>
    <property type="project" value="UniProtKB-KW"/>
</dbReference>
<dbReference type="Pfam" id="PF21530">
    <property type="entry name" value="Pif1_2B_dom"/>
    <property type="match status" value="1"/>
</dbReference>
<evidence type="ECO:0000256" key="5">
    <source>
        <dbReference type="SAM" id="MobiDB-lite"/>
    </source>
</evidence>
<keyword evidence="8" id="KW-1185">Reference proteome</keyword>
<keyword evidence="4" id="KW-0347">Helicase</keyword>
<keyword evidence="4" id="KW-0067">ATP-binding</keyword>
<keyword evidence="4" id="KW-0547">Nucleotide-binding</keyword>
<keyword evidence="4" id="KW-0233">DNA recombination</keyword>
<evidence type="ECO:0000259" key="6">
    <source>
        <dbReference type="PROSITE" id="PS50600"/>
    </source>
</evidence>
<dbReference type="InterPro" id="IPR049163">
    <property type="entry name" value="Pif1-like_2B_dom"/>
</dbReference>
<dbReference type="GO" id="GO:0006281">
    <property type="term" value="P:DNA repair"/>
    <property type="evidence" value="ECO:0007669"/>
    <property type="project" value="UniProtKB-KW"/>
</dbReference>
<dbReference type="InterPro" id="IPR038765">
    <property type="entry name" value="Papain-like_cys_pep_sf"/>
</dbReference>
<dbReference type="OrthoDB" id="5864836at2759"/>
<dbReference type="InterPro" id="IPR027417">
    <property type="entry name" value="P-loop_NTPase"/>
</dbReference>
<dbReference type="Proteomes" id="UP000054047">
    <property type="component" value="Unassembled WGS sequence"/>
</dbReference>
<feature type="compositionally biased region" description="Basic and acidic residues" evidence="5">
    <location>
        <begin position="665"/>
        <end position="681"/>
    </location>
</feature>
<sequence length="1857" mass="212246">MTEYRTFDERRLVIDAGYDSIFHSEGACEKRSLDKCGDGLKKSPHLWSSRKRESSEPIVLEGCVEEREARKCSLLRGDLECLKGNFWLDDQTLFAYFILITSMNRNIIALDPLTVLIAQNSAQEKFNSYPLGVEKTAIMPLNVNNNHWMLAVFSTENQSVKVYDSLAHKYHYTVTGIGPSVISNLKLVGTFITDLRLTHIEVAGANEVHEQTDGYNCGIYVCLYATRLCSNSITKSEPFLTPAQLTTYRQRIREVLLSFYAVSNPDDEEQIQLPRMINCDGFEEGRLDITFGSTGRNEVVLHSGDSVIDTVKKMRLPTDDDFEILESGEKNPSETLRVQTVMGDVEDECVAIKKGVSRFLKQLISDSLFVICVDDITKVVVNPQLQQLRGVSRYLVILYSNVYNPLAMCIVSRKGRWYGGDVFDDSVKVINKEPRQYFIFIFITCTQWCSETLFSCEENELLSWFWDMALNNEDLFQMIRPLNNMLSVAGIDIKLREFETRCGPVPLVLQGKYQMGICHLNPDEDKKPCFAQLYIASDTKVQNAIDDNMRSWGAKVDISIIERIMSTLKENNLIVRSYMTMFEIYEVAKSRFKEMGMNSVPQVVMNIKQRRNVPKKLTEGSHPRTLNVPVFDSQIASIFLCKDGQMPTHEELDEGIVVYSRGTGAKKEPKKSSKNDKEGNEKGSNVHKNVDSPFDSEISVNIGEKDVECDSEEDFQGEESCEEYVEDEEEENESKTKCGKKSLTRNKQRRQYLSRREFVLYIMARRKNVRRRRFLGKGKLYSQYIIHQYSRIEADRMAAIRRNCFELRSAKASTLYKYTDEKLREKGYKLGKLVTMPSNYVGSRRWCQKQYSKGMAIAQRLGKPNLFLTFTGNSEWPEIKKNLLGKHDSWITDPFLCVRVFYMKLRQFLRDLKEGKIFGEVLACQASVEFQKRGMPHAHILVTLADKFTTAEEVDRCISATTPPFPVKGEKDYNSKKRLHEYVSKFMIHGPCAGREDLACRQRNPKLCEKRFPKQFRDTTEISGDGYPLYKRPDDGRYVAVGRKKQTLASNADVVPYNSWLLTRYNCHINVEICSSLRSYEYIYKYIYKGVDQILLKLLADEQLLKKNTRRDENGDLVVDIDMCEVYLRCRFLPHIEAAYRICGFPLQMSSHKVMFLTPHLEDENLVYFCAGKEVKRALSNKSELLAYFKLCSVDENARNLTWVEVSEKYIYRSTAGVYEKRKKQSDVIGRINSVSPKFTELYALRKMLLTRKGVTSFQNMRTINGRVYRTFMEAAREAGLIEDSNEWDSCLATAACTEMPVVIRRLFAQIVMHCNPPDPLGLWNKYKKEMRTKTKETHSPSDEKVMDAASVKHIEKILRANGSTLSECGLISLEIVLRNLERKYDLEVDELNVRENEVHPGASELSDLNSEQKNVMDVLLESALRDKNDRSRCFFVYGKAGCGKTFLLRRFIEVLQGLKKNVIAVASTGIAATLLQNGHTAHSVFRLPVSNLSFESTANVDASSVLAQRFRDTDVIIWDEISMQTRYAVECAEKILRDVAAPNFRHTAFGGIMMVFGGDWAQFLPVVENGSKTEILNETLKFSGDEDFTGWLREVGEGNNFLIDNLIRNPGNMVMANGQHVVDWLYTPELLNDEKQLANVALLSIRNNDVLSINDIVVEKLNGEYTDVYGVDEAVQEEDGIDGLPFDDEEDIHRETPTGTLPYLLRLKKGCILMLLRNIDITSQLCDGTSLQLHDVVYDDKHVPLILRCRNLITDNVCFIPRTPNVYENKLSGIAFKRLQFPVRLAFCMTVNKSQGQTFEKVGLILRTPAFAHGTIYVALSHSKCRGNTKITTNGNCQRLSSGDILIRNVVYREVL</sequence>
<evidence type="ECO:0000256" key="4">
    <source>
        <dbReference type="RuleBase" id="RU363044"/>
    </source>
</evidence>
<dbReference type="SUPFAM" id="SSF52540">
    <property type="entry name" value="P-loop containing nucleoside triphosphate hydrolases"/>
    <property type="match status" value="2"/>
</dbReference>
<accession>A0A0C2GRZ1</accession>
<feature type="domain" description="Ubiquitin-like protease family profile" evidence="6">
    <location>
        <begin position="72"/>
        <end position="228"/>
    </location>
</feature>
<dbReference type="GO" id="GO:0043139">
    <property type="term" value="F:5'-3' DNA helicase activity"/>
    <property type="evidence" value="ECO:0007669"/>
    <property type="project" value="UniProtKB-EC"/>
</dbReference>
<dbReference type="Pfam" id="PF05970">
    <property type="entry name" value="PIF1"/>
    <property type="match status" value="1"/>
</dbReference>
<feature type="compositionally biased region" description="Basic residues" evidence="5">
    <location>
        <begin position="737"/>
        <end position="746"/>
    </location>
</feature>
<dbReference type="Gene3D" id="3.40.395.10">
    <property type="entry name" value="Adenoviral Proteinase, Chain A"/>
    <property type="match status" value="1"/>
</dbReference>
<gene>
    <name evidence="7" type="ORF">ANCDUO_05618</name>
</gene>
<evidence type="ECO:0000313" key="8">
    <source>
        <dbReference type="Proteomes" id="UP000054047"/>
    </source>
</evidence>
<keyword evidence="2 7" id="KW-0645">Protease</keyword>
<dbReference type="Pfam" id="PF14214">
    <property type="entry name" value="Helitron_like_N"/>
    <property type="match status" value="1"/>
</dbReference>
<dbReference type="PANTHER" id="PTHR10492:SF57">
    <property type="entry name" value="ATP-DEPENDENT DNA HELICASE"/>
    <property type="match status" value="1"/>
</dbReference>
<comment type="cofactor">
    <cofactor evidence="4">
        <name>Mg(2+)</name>
        <dbReference type="ChEBI" id="CHEBI:18420"/>
    </cofactor>
</comment>
<comment type="similarity">
    <text evidence="1">Belongs to the peptidase C48 family.</text>
</comment>
<proteinExistence type="inferred from homology"/>
<protein>
    <recommendedName>
        <fullName evidence="4">ATP-dependent DNA helicase</fullName>
        <ecNumber evidence="4">5.6.2.3</ecNumber>
    </recommendedName>
</protein>